<gene>
    <name evidence="2" type="ORF">Cch02nite_32690</name>
</gene>
<keyword evidence="3" id="KW-1185">Reference proteome</keyword>
<evidence type="ECO:0000313" key="3">
    <source>
        <dbReference type="Proteomes" id="UP000619293"/>
    </source>
</evidence>
<dbReference type="AlphaFoldDB" id="A0A8J3NT10"/>
<evidence type="ECO:0000313" key="2">
    <source>
        <dbReference type="EMBL" id="GIF89825.1"/>
    </source>
</evidence>
<accession>A0A8J3NT10</accession>
<comment type="caution">
    <text evidence="2">The sequence shown here is derived from an EMBL/GenBank/DDBJ whole genome shotgun (WGS) entry which is preliminary data.</text>
</comment>
<organism evidence="2 3">
    <name type="scientific">Catellatospora chokoriensis</name>
    <dbReference type="NCBI Taxonomy" id="310353"/>
    <lineage>
        <taxon>Bacteria</taxon>
        <taxon>Bacillati</taxon>
        <taxon>Actinomycetota</taxon>
        <taxon>Actinomycetes</taxon>
        <taxon>Micromonosporales</taxon>
        <taxon>Micromonosporaceae</taxon>
        <taxon>Catellatospora</taxon>
    </lineage>
</organism>
<sequence>MNLDMIRPCLTCGLPLSEADTDLGVAAEHPLGARGHAPFPGLPLTDSDAKRVLRCHFCNGPHPVWMYETADLFTADDHNNIQEYANLWHACYRCADLIERLQAAELAERSLAASRWQVSGMAEKTLRLFQQALVQARYPYRTLLTVTRWPAAKLSADSLPKMRARLANLLRGPALLPQPLQGARRLLADGLDRGQLLWVDDENTDLAESVCADLPEAVITDDILPAPDGLMVWPRPVGGEHPIGAVSWTAHEQGWLIACYRSIAAVLDDDLMPQLRQDIGWLLPVHVEYVSAETVIDGSHPLAPAVTTWLLIDQTIAEVAAVPVSSSKRKSYQRGRAQPPEVKLVRIKARTQPGRQPGVSSGGSTRAEPDHRYWVSGHPRNQPYGPGRSLRRLIRIKPVLRGPEDAPIRLSTTVRVLGSIQRQPSDLK</sequence>
<reference evidence="2 3" key="1">
    <citation type="submission" date="2021-01" db="EMBL/GenBank/DDBJ databases">
        <title>Whole genome shotgun sequence of Catellatospora chokoriensis NBRC 107358.</title>
        <authorList>
            <person name="Komaki H."/>
            <person name="Tamura T."/>
        </authorList>
    </citation>
    <scope>NUCLEOTIDE SEQUENCE [LARGE SCALE GENOMIC DNA]</scope>
    <source>
        <strain evidence="2 3">NBRC 107358</strain>
    </source>
</reference>
<proteinExistence type="predicted"/>
<dbReference type="EMBL" id="BONG01000018">
    <property type="protein sequence ID" value="GIF89825.1"/>
    <property type="molecule type" value="Genomic_DNA"/>
</dbReference>
<dbReference type="Proteomes" id="UP000619293">
    <property type="component" value="Unassembled WGS sequence"/>
</dbReference>
<evidence type="ECO:0000256" key="1">
    <source>
        <dbReference type="SAM" id="MobiDB-lite"/>
    </source>
</evidence>
<protein>
    <submittedName>
        <fullName evidence="2">Uncharacterized protein</fullName>
    </submittedName>
</protein>
<feature type="region of interest" description="Disordered" evidence="1">
    <location>
        <begin position="351"/>
        <end position="388"/>
    </location>
</feature>
<name>A0A8J3NT10_9ACTN</name>